<gene>
    <name evidence="1" type="ORF">TNCT_255131</name>
</gene>
<protein>
    <submittedName>
        <fullName evidence="1">Uncharacterized protein</fullName>
    </submittedName>
</protein>
<keyword evidence="2" id="KW-1185">Reference proteome</keyword>
<organism evidence="1 2">
    <name type="scientific">Trichonephila clavata</name>
    <name type="common">Joro spider</name>
    <name type="synonym">Nephila clavata</name>
    <dbReference type="NCBI Taxonomy" id="2740835"/>
    <lineage>
        <taxon>Eukaryota</taxon>
        <taxon>Metazoa</taxon>
        <taxon>Ecdysozoa</taxon>
        <taxon>Arthropoda</taxon>
        <taxon>Chelicerata</taxon>
        <taxon>Arachnida</taxon>
        <taxon>Araneae</taxon>
        <taxon>Araneomorphae</taxon>
        <taxon>Entelegynae</taxon>
        <taxon>Araneoidea</taxon>
        <taxon>Nephilidae</taxon>
        <taxon>Trichonephila</taxon>
    </lineage>
</organism>
<dbReference type="Proteomes" id="UP000887116">
    <property type="component" value="Unassembled WGS sequence"/>
</dbReference>
<proteinExistence type="predicted"/>
<evidence type="ECO:0000313" key="1">
    <source>
        <dbReference type="EMBL" id="GFR05330.1"/>
    </source>
</evidence>
<name>A0A8X6GN05_TRICU</name>
<reference evidence="1" key="1">
    <citation type="submission" date="2020-07" db="EMBL/GenBank/DDBJ databases">
        <title>Multicomponent nature underlies the extraordinary mechanical properties of spider dragline silk.</title>
        <authorList>
            <person name="Kono N."/>
            <person name="Nakamura H."/>
            <person name="Mori M."/>
            <person name="Yoshida Y."/>
            <person name="Ohtoshi R."/>
            <person name="Malay A.D."/>
            <person name="Moran D.A.P."/>
            <person name="Tomita M."/>
            <person name="Numata K."/>
            <person name="Arakawa K."/>
        </authorList>
    </citation>
    <scope>NUCLEOTIDE SEQUENCE</scope>
</reference>
<dbReference type="EMBL" id="BMAO01035700">
    <property type="protein sequence ID" value="GFR05330.1"/>
    <property type="molecule type" value="Genomic_DNA"/>
</dbReference>
<accession>A0A8X6GN05</accession>
<sequence>MIFSSAKTFQPRYLKVFEKQQLGVNSDLPNLIILQGGGTVGLDFMGAYDDVPNTVISTPKSIKTTLSNKNNIIFKYQNTFHLTYQLPDF</sequence>
<evidence type="ECO:0000313" key="2">
    <source>
        <dbReference type="Proteomes" id="UP000887116"/>
    </source>
</evidence>
<dbReference type="AlphaFoldDB" id="A0A8X6GN05"/>
<comment type="caution">
    <text evidence="1">The sequence shown here is derived from an EMBL/GenBank/DDBJ whole genome shotgun (WGS) entry which is preliminary data.</text>
</comment>